<dbReference type="HAMAP" id="MF_00188">
    <property type="entry name" value="Pept_M48_protease_HtpX"/>
    <property type="match status" value="1"/>
</dbReference>
<protein>
    <recommendedName>
        <fullName evidence="12">Protease HtpX homolog</fullName>
        <ecNumber evidence="12">3.4.24.-</ecNumber>
    </recommendedName>
</protein>
<feature type="binding site" evidence="12">
    <location>
        <position position="223"/>
    </location>
    <ligand>
        <name>Zn(2+)</name>
        <dbReference type="ChEBI" id="CHEBI:29105"/>
        <note>catalytic</note>
    </ligand>
</feature>
<dbReference type="InterPro" id="IPR022919">
    <property type="entry name" value="Pept_M48_protease_HtpX"/>
</dbReference>
<dbReference type="Gene3D" id="3.30.2010.10">
    <property type="entry name" value="Metalloproteases ('zincins'), catalytic domain"/>
    <property type="match status" value="1"/>
</dbReference>
<evidence type="ECO:0000256" key="10">
    <source>
        <dbReference type="ARBA" id="ARBA00023049"/>
    </source>
</evidence>
<sequence length="297" mass="32854">MLFDQIAMNKRRTIYLIIAFILLLALIGMAVGYAFFRSAMIGFILALGIGLIYAVIMINQSINVVMQMNHGHEIKNKDDAPQLFDIVSDMALVARIPMPRIFIIDDDSPNAFATGNDPKHSAVAVTSGLLSILNREELEGVIGHEVSHIRNYDIRLSTIGIALSSAISLIIDIGYNSFFWGGSRDRDNNDDDNILAMIGSILVIILGPLATAIAQMALSRNREYLADASGVELTRNPMGLINALKKISKGEPMHDVNPDSADLYIDDPYKGKSKFSFTELFDTHPSIEKRINRLEKM</sequence>
<feature type="transmembrane region" description="Helical" evidence="12">
    <location>
        <begin position="194"/>
        <end position="214"/>
    </location>
</feature>
<evidence type="ECO:0000313" key="15">
    <source>
        <dbReference type="Proteomes" id="UP001144204"/>
    </source>
</evidence>
<dbReference type="GO" id="GO:0005886">
    <property type="term" value="C:plasma membrane"/>
    <property type="evidence" value="ECO:0007669"/>
    <property type="project" value="UniProtKB-SubCell"/>
</dbReference>
<dbReference type="Proteomes" id="UP001144204">
    <property type="component" value="Unassembled WGS sequence"/>
</dbReference>
<keyword evidence="3 12" id="KW-1003">Cell membrane</keyword>
<dbReference type="PANTHER" id="PTHR43221:SF1">
    <property type="entry name" value="PROTEASE HTPX"/>
    <property type="match status" value="1"/>
</dbReference>
<dbReference type="InterPro" id="IPR001915">
    <property type="entry name" value="Peptidase_M48"/>
</dbReference>
<dbReference type="NCBIfam" id="NF003425">
    <property type="entry name" value="PRK04897.1"/>
    <property type="match status" value="1"/>
</dbReference>
<dbReference type="InterPro" id="IPR050083">
    <property type="entry name" value="HtpX_protease"/>
</dbReference>
<feature type="active site" evidence="12">
    <location>
        <position position="145"/>
    </location>
</feature>
<evidence type="ECO:0000256" key="8">
    <source>
        <dbReference type="ARBA" id="ARBA00022833"/>
    </source>
</evidence>
<comment type="subcellular location">
    <subcellularLocation>
        <location evidence="1 12">Cell membrane</location>
        <topology evidence="1 12">Multi-pass membrane protein</topology>
    </subcellularLocation>
</comment>
<evidence type="ECO:0000256" key="7">
    <source>
        <dbReference type="ARBA" id="ARBA00022801"/>
    </source>
</evidence>
<keyword evidence="11 12" id="KW-0472">Membrane</keyword>
<name>A0A9W6B1S9_9LACO</name>
<reference evidence="14" key="2">
    <citation type="journal article" date="2023" name="PLoS ONE">
        <title>Philodulcilactobacillus myokoensis gen. nov., sp. nov., a fructophilic, acidophilic, and agar-phobic lactic acid bacterium isolated from fermented vegetable extracts.</title>
        <authorList>
            <person name="Kouya T."/>
            <person name="Ishiyama Y."/>
            <person name="Ohashi S."/>
            <person name="Kumakubo R."/>
            <person name="Yamazaki T."/>
            <person name="Otaki T."/>
        </authorList>
    </citation>
    <scope>NUCLEOTIDE SEQUENCE</scope>
    <source>
        <strain evidence="14">WR16-4</strain>
    </source>
</reference>
<comment type="caution">
    <text evidence="14">The sequence shown here is derived from an EMBL/GenBank/DDBJ whole genome shotgun (WGS) entry which is preliminary data.</text>
</comment>
<evidence type="ECO:0000256" key="9">
    <source>
        <dbReference type="ARBA" id="ARBA00022989"/>
    </source>
</evidence>
<evidence type="ECO:0000256" key="1">
    <source>
        <dbReference type="ARBA" id="ARBA00004651"/>
    </source>
</evidence>
<evidence type="ECO:0000256" key="2">
    <source>
        <dbReference type="ARBA" id="ARBA00009779"/>
    </source>
</evidence>
<evidence type="ECO:0000313" key="14">
    <source>
        <dbReference type="EMBL" id="GLB47216.1"/>
    </source>
</evidence>
<comment type="similarity">
    <text evidence="2 12">Belongs to the peptidase M48B family.</text>
</comment>
<accession>A0A9W6B1S9</accession>
<reference evidence="14" key="1">
    <citation type="submission" date="2022-07" db="EMBL/GenBank/DDBJ databases">
        <authorList>
            <person name="Kouya T."/>
            <person name="Ishiyama Y."/>
        </authorList>
    </citation>
    <scope>NUCLEOTIDE SEQUENCE</scope>
    <source>
        <strain evidence="14">WR16-4</strain>
    </source>
</reference>
<evidence type="ECO:0000256" key="3">
    <source>
        <dbReference type="ARBA" id="ARBA00022475"/>
    </source>
</evidence>
<feature type="transmembrane region" description="Helical" evidence="12">
    <location>
        <begin position="12"/>
        <end position="33"/>
    </location>
</feature>
<keyword evidence="8 12" id="KW-0862">Zinc</keyword>
<feature type="binding site" evidence="12">
    <location>
        <position position="144"/>
    </location>
    <ligand>
        <name>Zn(2+)</name>
        <dbReference type="ChEBI" id="CHEBI:29105"/>
        <note>catalytic</note>
    </ligand>
</feature>
<dbReference type="GO" id="GO:0004222">
    <property type="term" value="F:metalloendopeptidase activity"/>
    <property type="evidence" value="ECO:0007669"/>
    <property type="project" value="UniProtKB-UniRule"/>
</dbReference>
<dbReference type="GO" id="GO:0008270">
    <property type="term" value="F:zinc ion binding"/>
    <property type="evidence" value="ECO:0007669"/>
    <property type="project" value="UniProtKB-UniRule"/>
</dbReference>
<feature type="transmembrane region" description="Helical" evidence="12">
    <location>
        <begin position="39"/>
        <end position="58"/>
    </location>
</feature>
<dbReference type="EC" id="3.4.24.-" evidence="12"/>
<keyword evidence="9 12" id="KW-1133">Transmembrane helix</keyword>
<keyword evidence="10 12" id="KW-0482">Metalloprotease</keyword>
<evidence type="ECO:0000256" key="5">
    <source>
        <dbReference type="ARBA" id="ARBA00022692"/>
    </source>
</evidence>
<feature type="binding site" evidence="12">
    <location>
        <position position="148"/>
    </location>
    <ligand>
        <name>Zn(2+)</name>
        <dbReference type="ChEBI" id="CHEBI:29105"/>
        <note>catalytic</note>
    </ligand>
</feature>
<dbReference type="EMBL" id="BRPL01000002">
    <property type="protein sequence ID" value="GLB47216.1"/>
    <property type="molecule type" value="Genomic_DNA"/>
</dbReference>
<evidence type="ECO:0000256" key="6">
    <source>
        <dbReference type="ARBA" id="ARBA00022723"/>
    </source>
</evidence>
<evidence type="ECO:0000256" key="4">
    <source>
        <dbReference type="ARBA" id="ARBA00022670"/>
    </source>
</evidence>
<keyword evidence="7 12" id="KW-0378">Hydrolase</keyword>
<dbReference type="GO" id="GO:0006508">
    <property type="term" value="P:proteolysis"/>
    <property type="evidence" value="ECO:0007669"/>
    <property type="project" value="UniProtKB-KW"/>
</dbReference>
<dbReference type="Pfam" id="PF01435">
    <property type="entry name" value="Peptidase_M48"/>
    <property type="match status" value="1"/>
</dbReference>
<keyword evidence="15" id="KW-1185">Reference proteome</keyword>
<keyword evidence="5 12" id="KW-0812">Transmembrane</keyword>
<organism evidence="14 15">
    <name type="scientific">Philodulcilactobacillus myokoensis</name>
    <dbReference type="NCBI Taxonomy" id="2929573"/>
    <lineage>
        <taxon>Bacteria</taxon>
        <taxon>Bacillati</taxon>
        <taxon>Bacillota</taxon>
        <taxon>Bacilli</taxon>
        <taxon>Lactobacillales</taxon>
        <taxon>Lactobacillaceae</taxon>
        <taxon>Philodulcilactobacillus</taxon>
    </lineage>
</organism>
<keyword evidence="4 12" id="KW-0645">Protease</keyword>
<evidence type="ECO:0000256" key="11">
    <source>
        <dbReference type="ARBA" id="ARBA00023136"/>
    </source>
</evidence>
<feature type="domain" description="Peptidase M48" evidence="13">
    <location>
        <begin position="80"/>
        <end position="296"/>
    </location>
</feature>
<dbReference type="CDD" id="cd07340">
    <property type="entry name" value="M48B_Htpx_like"/>
    <property type="match status" value="1"/>
</dbReference>
<feature type="transmembrane region" description="Helical" evidence="12">
    <location>
        <begin position="156"/>
        <end position="174"/>
    </location>
</feature>
<gene>
    <name evidence="12 14" type="primary">htpX</name>
    <name evidence="14" type="ORF">WR164_11950</name>
</gene>
<evidence type="ECO:0000256" key="12">
    <source>
        <dbReference type="HAMAP-Rule" id="MF_00188"/>
    </source>
</evidence>
<keyword evidence="6 12" id="KW-0479">Metal-binding</keyword>
<proteinExistence type="inferred from homology"/>
<comment type="cofactor">
    <cofactor evidence="12">
        <name>Zn(2+)</name>
        <dbReference type="ChEBI" id="CHEBI:29105"/>
    </cofactor>
    <text evidence="12">Binds 1 zinc ion per subunit.</text>
</comment>
<evidence type="ECO:0000259" key="13">
    <source>
        <dbReference type="Pfam" id="PF01435"/>
    </source>
</evidence>
<dbReference type="AlphaFoldDB" id="A0A9W6B1S9"/>
<dbReference type="PANTHER" id="PTHR43221">
    <property type="entry name" value="PROTEASE HTPX"/>
    <property type="match status" value="1"/>
</dbReference>
<dbReference type="RefSeq" id="WP_286136674.1">
    <property type="nucleotide sequence ID" value="NZ_BRPL01000002.1"/>
</dbReference>